<protein>
    <submittedName>
        <fullName evidence="3">ABC transporter substrate-binding protein</fullName>
    </submittedName>
</protein>
<evidence type="ECO:0000313" key="4">
    <source>
        <dbReference type="Proteomes" id="UP000301751"/>
    </source>
</evidence>
<gene>
    <name evidence="3" type="ORF">AQPW35_32730</name>
</gene>
<sequence length="343" mass="36801">MALSPRASLLATAVAALGALSSLPVAAQTVLTLSSWVPPAHTLTTGQIEWCEMLAQKAAGKIKCNALPRAVTAAPGTFDAVRNGLADLSFTVHGYTPGRFVMPQMVEFPFMGDSAEVTSVAFQRMYAKYPAFAEEHKGVKVLAVFTHGPGIIFNTKKPITKADDVTGMKFRVGGGMVNEISKAMGMNVTLKPAPESYELLSTGVMDGTLFPAESVEGFKIDKVIKHATTFPGGLYNTSFVFMMNQAKYDSLPPDVKKIVDEMSGEFAARMLGRGWDKVDRRGMAFMQAAGVQFTKADAAFVGAVKTKTAGLEDTWIKAAEAKGLKNAKQVLADYRAEIAKLQK</sequence>
<dbReference type="NCBIfam" id="NF037995">
    <property type="entry name" value="TRAP_S1"/>
    <property type="match status" value="1"/>
</dbReference>
<reference evidence="4" key="1">
    <citation type="submission" date="2019-03" db="EMBL/GenBank/DDBJ databases">
        <title>Aquabacterium pictum sp.nov., the first bacteriochlorophyll a-containing freshwater bacterium in the genus Aquabacterium of the class Betaproteobacteria.</title>
        <authorList>
            <person name="Hirose S."/>
            <person name="Tank M."/>
            <person name="Hara E."/>
            <person name="Tamaki H."/>
            <person name="Takaichi S."/>
            <person name="Haruta S."/>
            <person name="Hanada S."/>
        </authorList>
    </citation>
    <scope>NUCLEOTIDE SEQUENCE [LARGE SCALE GENOMIC DNA]</scope>
    <source>
        <strain evidence="4">W35</strain>
    </source>
</reference>
<comment type="caution">
    <text evidence="3">The sequence shown here is derived from an EMBL/GenBank/DDBJ whole genome shotgun (WGS) entry which is preliminary data.</text>
</comment>
<organism evidence="3 4">
    <name type="scientific">Pseudaquabacterium pictum</name>
    <dbReference type="NCBI Taxonomy" id="2315236"/>
    <lineage>
        <taxon>Bacteria</taxon>
        <taxon>Pseudomonadati</taxon>
        <taxon>Pseudomonadota</taxon>
        <taxon>Betaproteobacteria</taxon>
        <taxon>Burkholderiales</taxon>
        <taxon>Sphaerotilaceae</taxon>
        <taxon>Pseudaquabacterium</taxon>
    </lineage>
</organism>
<dbReference type="GO" id="GO:0055085">
    <property type="term" value="P:transmembrane transport"/>
    <property type="evidence" value="ECO:0007669"/>
    <property type="project" value="InterPro"/>
</dbReference>
<keyword evidence="1 2" id="KW-0732">Signal</keyword>
<evidence type="ECO:0000313" key="3">
    <source>
        <dbReference type="EMBL" id="GCL64192.1"/>
    </source>
</evidence>
<dbReference type="CDD" id="cd13665">
    <property type="entry name" value="PBP2_TRAP_Dctp3_4"/>
    <property type="match status" value="1"/>
</dbReference>
<dbReference type="InterPro" id="IPR038404">
    <property type="entry name" value="TRAP_DctP_sf"/>
</dbReference>
<feature type="chain" id="PRO_5019740129" evidence="2">
    <location>
        <begin position="28"/>
        <end position="343"/>
    </location>
</feature>
<proteinExistence type="predicted"/>
<feature type="signal peptide" evidence="2">
    <location>
        <begin position="1"/>
        <end position="27"/>
    </location>
</feature>
<dbReference type="PANTHER" id="PTHR33376:SF15">
    <property type="entry name" value="BLL6794 PROTEIN"/>
    <property type="match status" value="1"/>
</dbReference>
<dbReference type="EMBL" id="BJCL01000008">
    <property type="protein sequence ID" value="GCL64192.1"/>
    <property type="molecule type" value="Genomic_DNA"/>
</dbReference>
<dbReference type="Proteomes" id="UP000301751">
    <property type="component" value="Unassembled WGS sequence"/>
</dbReference>
<dbReference type="AlphaFoldDB" id="A0A480AVI3"/>
<evidence type="ECO:0000256" key="1">
    <source>
        <dbReference type="ARBA" id="ARBA00022729"/>
    </source>
</evidence>
<dbReference type="PANTHER" id="PTHR33376">
    <property type="match status" value="1"/>
</dbReference>
<dbReference type="InterPro" id="IPR018389">
    <property type="entry name" value="DctP_fam"/>
</dbReference>
<dbReference type="Gene3D" id="3.40.190.170">
    <property type="entry name" value="Bacterial extracellular solute-binding protein, family 7"/>
    <property type="match status" value="1"/>
</dbReference>
<dbReference type="Pfam" id="PF03480">
    <property type="entry name" value="DctP"/>
    <property type="match status" value="1"/>
</dbReference>
<accession>A0A480AVI3</accession>
<dbReference type="RefSeq" id="WP_137733915.1">
    <property type="nucleotide sequence ID" value="NZ_BJCL01000008.1"/>
</dbReference>
<name>A0A480AVI3_9BURK</name>
<dbReference type="OrthoDB" id="8912194at2"/>
<keyword evidence="4" id="KW-1185">Reference proteome</keyword>
<evidence type="ECO:0000256" key="2">
    <source>
        <dbReference type="SAM" id="SignalP"/>
    </source>
</evidence>